<dbReference type="NCBIfam" id="TIGR01830">
    <property type="entry name" value="3oxo_ACP_reduc"/>
    <property type="match status" value="1"/>
</dbReference>
<comment type="function">
    <text evidence="8">Catalyzes the NADPH-dependent reduction of beta-ketoacyl-ACP substrates to beta-hydroxyacyl-ACP products, the first reductive step in the elongation cycle of fatty acid biosynthesis.</text>
</comment>
<dbReference type="Gene3D" id="3.40.50.720">
    <property type="entry name" value="NAD(P)-binding Rossmann-like Domain"/>
    <property type="match status" value="1"/>
</dbReference>
<keyword evidence="5 8" id="KW-0560">Oxidoreductase</keyword>
<keyword evidence="8" id="KW-0521">NADP</keyword>
<comment type="subunit">
    <text evidence="8">Homotetramer.</text>
</comment>
<dbReference type="SMART" id="SM00822">
    <property type="entry name" value="PKS_KR"/>
    <property type="match status" value="1"/>
</dbReference>
<protein>
    <recommendedName>
        <fullName evidence="3 8">3-oxoacyl-[acyl-carrier-protein] reductase</fullName>
        <ecNumber evidence="3 8">1.1.1.100</ecNumber>
    </recommendedName>
</protein>
<keyword evidence="4 8" id="KW-0276">Fatty acid metabolism</keyword>
<evidence type="ECO:0000313" key="10">
    <source>
        <dbReference type="EMBL" id="MCX7571794.1"/>
    </source>
</evidence>
<comment type="catalytic activity">
    <reaction evidence="7 8">
        <text>a (3R)-hydroxyacyl-[ACP] + NADP(+) = a 3-oxoacyl-[ACP] + NADPH + H(+)</text>
        <dbReference type="Rhea" id="RHEA:17397"/>
        <dbReference type="Rhea" id="RHEA-COMP:9916"/>
        <dbReference type="Rhea" id="RHEA-COMP:9945"/>
        <dbReference type="ChEBI" id="CHEBI:15378"/>
        <dbReference type="ChEBI" id="CHEBI:57783"/>
        <dbReference type="ChEBI" id="CHEBI:58349"/>
        <dbReference type="ChEBI" id="CHEBI:78776"/>
        <dbReference type="ChEBI" id="CHEBI:78827"/>
        <dbReference type="EC" id="1.1.1.100"/>
    </reaction>
</comment>
<dbReference type="SUPFAM" id="SSF51735">
    <property type="entry name" value="NAD(P)-binding Rossmann-fold domains"/>
    <property type="match status" value="1"/>
</dbReference>
<gene>
    <name evidence="10" type="primary">fabG</name>
    <name evidence="10" type="ORF">OS242_17765</name>
</gene>
<comment type="pathway">
    <text evidence="1 8">Lipid metabolism; fatty acid biosynthesis.</text>
</comment>
<dbReference type="InterPro" id="IPR036291">
    <property type="entry name" value="NAD(P)-bd_dom_sf"/>
</dbReference>
<dbReference type="InterPro" id="IPR011284">
    <property type="entry name" value="3oxo_ACP_reduc"/>
</dbReference>
<dbReference type="PANTHER" id="PTHR42879:SF2">
    <property type="entry name" value="3-OXOACYL-[ACYL-CARRIER-PROTEIN] REDUCTASE FABG"/>
    <property type="match status" value="1"/>
</dbReference>
<comment type="caution">
    <text evidence="10">The sequence shown here is derived from an EMBL/GenBank/DDBJ whole genome shotgun (WGS) entry which is preliminary data.</text>
</comment>
<keyword evidence="8" id="KW-0443">Lipid metabolism</keyword>
<dbReference type="PANTHER" id="PTHR42879">
    <property type="entry name" value="3-OXOACYL-(ACYL-CARRIER-PROTEIN) REDUCTASE"/>
    <property type="match status" value="1"/>
</dbReference>
<evidence type="ECO:0000256" key="6">
    <source>
        <dbReference type="ARBA" id="ARBA00023160"/>
    </source>
</evidence>
<dbReference type="EC" id="1.1.1.100" evidence="3 8"/>
<evidence type="ECO:0000256" key="5">
    <source>
        <dbReference type="ARBA" id="ARBA00023002"/>
    </source>
</evidence>
<evidence type="ECO:0000256" key="3">
    <source>
        <dbReference type="ARBA" id="ARBA00012948"/>
    </source>
</evidence>
<dbReference type="Pfam" id="PF13561">
    <property type="entry name" value="adh_short_C2"/>
    <property type="match status" value="1"/>
</dbReference>
<dbReference type="InterPro" id="IPR050259">
    <property type="entry name" value="SDR"/>
</dbReference>
<keyword evidence="8" id="KW-0444">Lipid biosynthesis</keyword>
<dbReference type="PRINTS" id="PR00080">
    <property type="entry name" value="SDRFAMILY"/>
</dbReference>
<evidence type="ECO:0000256" key="1">
    <source>
        <dbReference type="ARBA" id="ARBA00005194"/>
    </source>
</evidence>
<feature type="domain" description="Ketoreductase" evidence="9">
    <location>
        <begin position="6"/>
        <end position="186"/>
    </location>
</feature>
<dbReference type="GO" id="GO:0004316">
    <property type="term" value="F:3-oxoacyl-[acyl-carrier-protein] reductase (NADPH) activity"/>
    <property type="evidence" value="ECO:0007669"/>
    <property type="project" value="UniProtKB-EC"/>
</dbReference>
<dbReference type="InterPro" id="IPR020904">
    <property type="entry name" value="Sc_DH/Rdtase_CS"/>
</dbReference>
<dbReference type="InterPro" id="IPR002347">
    <property type="entry name" value="SDR_fam"/>
</dbReference>
<dbReference type="Proteomes" id="UP001208017">
    <property type="component" value="Unassembled WGS sequence"/>
</dbReference>
<reference evidence="10 11" key="1">
    <citation type="submission" date="2022-11" db="EMBL/GenBank/DDBJ databases">
        <title>Study of microbial diversity in lake waters.</title>
        <authorList>
            <person name="Zhang J."/>
        </authorList>
    </citation>
    <scope>NUCLEOTIDE SEQUENCE [LARGE SCALE GENOMIC DNA]</scope>
    <source>
        <strain evidence="10 11">DT12</strain>
    </source>
</reference>
<dbReference type="NCBIfam" id="NF009466">
    <property type="entry name" value="PRK12826.1-2"/>
    <property type="match status" value="1"/>
</dbReference>
<keyword evidence="6 8" id="KW-0275">Fatty acid biosynthesis</keyword>
<dbReference type="PRINTS" id="PR00081">
    <property type="entry name" value="GDHRDH"/>
</dbReference>
<keyword evidence="11" id="KW-1185">Reference proteome</keyword>
<evidence type="ECO:0000256" key="8">
    <source>
        <dbReference type="RuleBase" id="RU366074"/>
    </source>
</evidence>
<dbReference type="NCBIfam" id="NF005559">
    <property type="entry name" value="PRK07231.1"/>
    <property type="match status" value="1"/>
</dbReference>
<evidence type="ECO:0000259" key="9">
    <source>
        <dbReference type="SMART" id="SM00822"/>
    </source>
</evidence>
<proteinExistence type="inferred from homology"/>
<evidence type="ECO:0000256" key="2">
    <source>
        <dbReference type="ARBA" id="ARBA00006484"/>
    </source>
</evidence>
<name>A0ABT3X4H8_9BACL</name>
<organism evidence="10 11">
    <name type="scientific">Tumebacillus lacus</name>
    <dbReference type="NCBI Taxonomy" id="2995335"/>
    <lineage>
        <taxon>Bacteria</taxon>
        <taxon>Bacillati</taxon>
        <taxon>Bacillota</taxon>
        <taxon>Bacilli</taxon>
        <taxon>Bacillales</taxon>
        <taxon>Alicyclobacillaceae</taxon>
        <taxon>Tumebacillus</taxon>
    </lineage>
</organism>
<accession>A0ABT3X4H8</accession>
<dbReference type="EMBL" id="JAPMLT010000013">
    <property type="protein sequence ID" value="MCX7571794.1"/>
    <property type="molecule type" value="Genomic_DNA"/>
</dbReference>
<dbReference type="CDD" id="cd05333">
    <property type="entry name" value="BKR_SDR_c"/>
    <property type="match status" value="1"/>
</dbReference>
<dbReference type="RefSeq" id="WP_267153045.1">
    <property type="nucleotide sequence ID" value="NZ_JAPMLT010000013.1"/>
</dbReference>
<dbReference type="PROSITE" id="PS00061">
    <property type="entry name" value="ADH_SHORT"/>
    <property type="match status" value="1"/>
</dbReference>
<comment type="similarity">
    <text evidence="2 8">Belongs to the short-chain dehydrogenases/reductases (SDR) family.</text>
</comment>
<evidence type="ECO:0000313" key="11">
    <source>
        <dbReference type="Proteomes" id="UP001208017"/>
    </source>
</evidence>
<evidence type="ECO:0000256" key="7">
    <source>
        <dbReference type="ARBA" id="ARBA00048508"/>
    </source>
</evidence>
<sequence length="247" mass="25937">MKLTGKVALVTGGSRGIGRAIAERFAKEGATVALTYVHGEAAAADAVAAITAAGGTARAYQVDIADEEQVRMLMKAVADDFGRIDILVNNAGVTADSYLMMMSKTNWDKVLDTNLGGIFNACKQVLPLMLRQKGGSIVNVTSVSGLVGTPGQTNYSAAKHGIIGLTKSLAREISGKNIRVNAIAPGYIETDMLSKVPEKMRDEYVTRVPAKRFGQPDEVAKAAAFLASDEASYIIGQTLVVDGGLLS</sequence>
<evidence type="ECO:0000256" key="4">
    <source>
        <dbReference type="ARBA" id="ARBA00022832"/>
    </source>
</evidence>
<dbReference type="InterPro" id="IPR057326">
    <property type="entry name" value="KR_dom"/>
</dbReference>